<dbReference type="AlphaFoldDB" id="A0AAJ5ZJL0"/>
<dbReference type="Proteomes" id="UP001219901">
    <property type="component" value="Chromosome"/>
</dbReference>
<evidence type="ECO:0008006" key="5">
    <source>
        <dbReference type="Google" id="ProtNLM"/>
    </source>
</evidence>
<dbReference type="EMBL" id="CP046147">
    <property type="protein sequence ID" value="WFG39931.1"/>
    <property type="molecule type" value="Genomic_DNA"/>
</dbReference>
<evidence type="ECO:0000313" key="2">
    <source>
        <dbReference type="EMBL" id="WFG39931.1"/>
    </source>
</evidence>
<reference evidence="2" key="2">
    <citation type="journal article" date="2023" name="Nat. Commun.">
        <title>Cultivation of marine bacteria of the SAR202 clade.</title>
        <authorList>
            <person name="Lim Y."/>
            <person name="Seo J.H."/>
            <person name="Giovannoni S.J."/>
            <person name="Kang I."/>
            <person name="Cho J.C."/>
        </authorList>
    </citation>
    <scope>NUCLEOTIDE SEQUENCE</scope>
    <source>
        <strain evidence="2">JH1073</strain>
    </source>
</reference>
<evidence type="ECO:0000313" key="3">
    <source>
        <dbReference type="Proteomes" id="UP001219901"/>
    </source>
</evidence>
<protein>
    <recommendedName>
        <fullName evidence="5">YncE family protein</fullName>
    </recommendedName>
</protein>
<dbReference type="InterPro" id="IPR015943">
    <property type="entry name" value="WD40/YVTN_repeat-like_dom_sf"/>
</dbReference>
<dbReference type="Gene3D" id="2.130.10.10">
    <property type="entry name" value="YVTN repeat-like/Quinoprotein amine dehydrogenase"/>
    <property type="match status" value="1"/>
</dbReference>
<reference evidence="3" key="3">
    <citation type="submission" date="2023-06" db="EMBL/GenBank/DDBJ databases">
        <title>Pangenomics reveal diversification of enzyme families and niche specialization in globally abundant SAR202 bacteria.</title>
        <authorList>
            <person name="Saw J.H.W."/>
        </authorList>
    </citation>
    <scope>NUCLEOTIDE SEQUENCE [LARGE SCALE GENOMIC DNA]</scope>
    <source>
        <strain evidence="3">JH1073</strain>
    </source>
</reference>
<proteinExistence type="predicted"/>
<name>A0AAJ5ZJL0_9CHLR</name>
<accession>A0AAJ5ZJL0</accession>
<dbReference type="Proteomes" id="UP001321249">
    <property type="component" value="Unassembled WGS sequence"/>
</dbReference>
<keyword evidence="3" id="KW-1185">Reference proteome</keyword>
<reference evidence="3 4" key="1">
    <citation type="submission" date="2019-11" db="EMBL/GenBank/DDBJ databases">
        <authorList>
            <person name="Cho J.-C."/>
        </authorList>
    </citation>
    <scope>NUCLEOTIDE SEQUENCE [LARGE SCALE GENOMIC DNA]</scope>
    <source>
        <strain evidence="2 3">JH1073</strain>
        <strain evidence="1 4">JH702</strain>
    </source>
</reference>
<dbReference type="EMBL" id="WMBE01000003">
    <property type="protein sequence ID" value="MDG0867701.1"/>
    <property type="molecule type" value="Genomic_DNA"/>
</dbReference>
<gene>
    <name evidence="1" type="ORF">GKO46_11545</name>
    <name evidence="2" type="ORF">GKO48_09990</name>
</gene>
<dbReference type="RefSeq" id="WP_342826315.1">
    <property type="nucleotide sequence ID" value="NZ_CP046146.1"/>
</dbReference>
<organism evidence="2 3">
    <name type="scientific">Candidatus Lucifugimonas marina</name>
    <dbReference type="NCBI Taxonomy" id="3038979"/>
    <lineage>
        <taxon>Bacteria</taxon>
        <taxon>Bacillati</taxon>
        <taxon>Chloroflexota</taxon>
        <taxon>Dehalococcoidia</taxon>
        <taxon>SAR202 cluster</taxon>
        <taxon>Candidatus Lucifugimonadales</taxon>
        <taxon>Candidatus Lucifugimonadaceae</taxon>
        <taxon>Candidatus Lucifugimonas</taxon>
    </lineage>
</organism>
<dbReference type="InterPro" id="IPR011044">
    <property type="entry name" value="Quino_amine_DH_bsu"/>
</dbReference>
<dbReference type="SUPFAM" id="SSF50969">
    <property type="entry name" value="YVTN repeat-like/Quinoprotein amine dehydrogenase"/>
    <property type="match status" value="1"/>
</dbReference>
<sequence>MHTRIYRIFLIGLLLLLSAVVSPGSGSVDASVSSIMVEQGRIQIPGPGTIIGASNMPDDSAVFFGKGQTVSKIDTATDTVAATQTLVLPHPQAFILDLAVSSDGTRLFVMSWVSTPDTQIDVLSTATLAPIASFTNDVGGHRLDVPRDDTDHFVITGQYGWIQVDQTTLAITEDVVRHEQVKQGTVSHDGTRVYGQRMNTVSNDRAFGVNMDGSPLGGFTYGDGGGGMIYTEVSTNVADDRVLLFVGDSSISQNSFVLDRDGNHVQTLVFPVSAMELRELTAKPLL</sequence>
<evidence type="ECO:0000313" key="1">
    <source>
        <dbReference type="EMBL" id="MDG0867701.1"/>
    </source>
</evidence>
<evidence type="ECO:0000313" key="4">
    <source>
        <dbReference type="Proteomes" id="UP001321249"/>
    </source>
</evidence>